<protein>
    <submittedName>
        <fullName evidence="9">Cytochrome P450 monooxygenase paxP</fullName>
    </submittedName>
</protein>
<dbReference type="InterPro" id="IPR036396">
    <property type="entry name" value="Cyt_P450_sf"/>
</dbReference>
<comment type="subcellular location">
    <subcellularLocation>
        <location evidence="2">Membrane</location>
        <topology evidence="2">Single-pass membrane protein</topology>
    </subcellularLocation>
</comment>
<dbReference type="SUPFAM" id="SSF48264">
    <property type="entry name" value="Cytochrome P450"/>
    <property type="match status" value="1"/>
</dbReference>
<dbReference type="PANTHER" id="PTHR46206">
    <property type="entry name" value="CYTOCHROME P450"/>
    <property type="match status" value="1"/>
</dbReference>
<evidence type="ECO:0000256" key="3">
    <source>
        <dbReference type="ARBA" id="ARBA00010617"/>
    </source>
</evidence>
<dbReference type="Proteomes" id="UP000305883">
    <property type="component" value="Unassembled WGS sequence"/>
</dbReference>
<dbReference type="PANTHER" id="PTHR46206:SF6">
    <property type="entry name" value="CYTOCHROME P450 MONOOXYGENASE AN1598-RELATED"/>
    <property type="match status" value="1"/>
</dbReference>
<comment type="cofactor">
    <cofactor evidence="1">
        <name>heme</name>
        <dbReference type="ChEBI" id="CHEBI:30413"/>
    </cofactor>
</comment>
<dbReference type="GO" id="GO:0016705">
    <property type="term" value="F:oxidoreductase activity, acting on paired donors, with incorporation or reduction of molecular oxygen"/>
    <property type="evidence" value="ECO:0007669"/>
    <property type="project" value="InterPro"/>
</dbReference>
<comment type="similarity">
    <text evidence="3">Belongs to the cytochrome P450 family.</text>
</comment>
<keyword evidence="4" id="KW-0349">Heme</keyword>
<organism evidence="9 10">
    <name type="scientific">Colletotrichum higginsianum</name>
    <dbReference type="NCBI Taxonomy" id="80884"/>
    <lineage>
        <taxon>Eukaryota</taxon>
        <taxon>Fungi</taxon>
        <taxon>Dikarya</taxon>
        <taxon>Ascomycota</taxon>
        <taxon>Pezizomycotina</taxon>
        <taxon>Sordariomycetes</taxon>
        <taxon>Hypocreomycetidae</taxon>
        <taxon>Glomerellales</taxon>
        <taxon>Glomerellaceae</taxon>
        <taxon>Colletotrichum</taxon>
        <taxon>Colletotrichum destructivum species complex</taxon>
    </lineage>
</organism>
<dbReference type="OrthoDB" id="1844152at2759"/>
<keyword evidence="5" id="KW-0479">Metal-binding</keyword>
<evidence type="ECO:0000256" key="4">
    <source>
        <dbReference type="ARBA" id="ARBA00022617"/>
    </source>
</evidence>
<evidence type="ECO:0000313" key="10">
    <source>
        <dbReference type="Proteomes" id="UP000305883"/>
    </source>
</evidence>
<dbReference type="GO" id="GO:0005506">
    <property type="term" value="F:iron ion binding"/>
    <property type="evidence" value="ECO:0007669"/>
    <property type="project" value="InterPro"/>
</dbReference>
<accession>A0A4V6TT37</accession>
<evidence type="ECO:0000313" key="9">
    <source>
        <dbReference type="EMBL" id="TIC89613.1"/>
    </source>
</evidence>
<comment type="caution">
    <text evidence="9">The sequence shown here is derived from an EMBL/GenBank/DDBJ whole genome shotgun (WGS) entry which is preliminary data.</text>
</comment>
<reference evidence="9 10" key="1">
    <citation type="journal article" date="2019" name="Genome Biol. Evol.">
        <title>Genomic Plasticity Mediated by Transposable Elements in the Plant Pathogenic Fungus Colletotrichum higginsianum.</title>
        <authorList>
            <person name="Tsushima A."/>
            <person name="Gan P."/>
            <person name="Kumakura N."/>
            <person name="Narusaka M."/>
            <person name="Takano Y."/>
            <person name="Narusaka Y."/>
            <person name="Shirasu K."/>
        </authorList>
    </citation>
    <scope>NUCLEOTIDE SEQUENCE [LARGE SCALE GENOMIC DNA]</scope>
    <source>
        <strain evidence="9 10">MAFF305635-RFP</strain>
    </source>
</reference>
<evidence type="ECO:0000256" key="7">
    <source>
        <dbReference type="ARBA" id="ARBA00023004"/>
    </source>
</evidence>
<keyword evidence="7" id="KW-0408">Iron</keyword>
<keyword evidence="6" id="KW-0560">Oxidoreductase</keyword>
<evidence type="ECO:0000256" key="2">
    <source>
        <dbReference type="ARBA" id="ARBA00004167"/>
    </source>
</evidence>
<dbReference type="AlphaFoldDB" id="A0A4V6TT37"/>
<sequence>MLEEGYNRTGGGFFYVPSPLGERLMIPTKYLEELKTAPIDHVDFVATFIEMFEGKYTTMGSRSTLHPRVVKGQLNHHLAEIMPAVQQEIRDAFCDVFPTCVDWTPIPVVDSLTRIVARVSSCMFGGTELSRNKEWVESSISFAIDGFIAAQKLKGYPEFLKPIVARFIPEIQKIAGHYAAAEAAAIPLLEARRRTGEAAADLLFWMEKQAINEEHDLKFLASILLKFHEGKPTIQSSSPHYFRESCPPTIHPVIGIYDPSSHHYWYSNTGNYYG</sequence>
<keyword evidence="8 9" id="KW-0503">Monooxygenase</keyword>
<gene>
    <name evidence="9" type="ORF">CH35J_012753</name>
</gene>
<dbReference type="EMBL" id="MWPZ01000014">
    <property type="protein sequence ID" value="TIC89613.1"/>
    <property type="molecule type" value="Genomic_DNA"/>
</dbReference>
<dbReference type="GO" id="GO:0020037">
    <property type="term" value="F:heme binding"/>
    <property type="evidence" value="ECO:0007669"/>
    <property type="project" value="InterPro"/>
</dbReference>
<dbReference type="Gene3D" id="1.10.630.10">
    <property type="entry name" value="Cytochrome P450"/>
    <property type="match status" value="1"/>
</dbReference>
<name>A0A4V6TT37_9PEZI</name>
<evidence type="ECO:0000256" key="5">
    <source>
        <dbReference type="ARBA" id="ARBA00022723"/>
    </source>
</evidence>
<proteinExistence type="inferred from homology"/>
<dbReference type="GO" id="GO:0004497">
    <property type="term" value="F:monooxygenase activity"/>
    <property type="evidence" value="ECO:0007669"/>
    <property type="project" value="UniProtKB-KW"/>
</dbReference>
<evidence type="ECO:0000256" key="6">
    <source>
        <dbReference type="ARBA" id="ARBA00023002"/>
    </source>
</evidence>
<evidence type="ECO:0000256" key="1">
    <source>
        <dbReference type="ARBA" id="ARBA00001971"/>
    </source>
</evidence>
<evidence type="ECO:0000256" key="8">
    <source>
        <dbReference type="ARBA" id="ARBA00023033"/>
    </source>
</evidence>
<dbReference type="GO" id="GO:0016020">
    <property type="term" value="C:membrane"/>
    <property type="evidence" value="ECO:0007669"/>
    <property type="project" value="UniProtKB-SubCell"/>
</dbReference>